<evidence type="ECO:0000256" key="2">
    <source>
        <dbReference type="ARBA" id="ARBA00038825"/>
    </source>
</evidence>
<dbReference type="Pfam" id="PF13450">
    <property type="entry name" value="NAD_binding_8"/>
    <property type="match status" value="1"/>
</dbReference>
<name>A0A1V2IAV2_9ACTN</name>
<dbReference type="GO" id="GO:0005829">
    <property type="term" value="C:cytosol"/>
    <property type="evidence" value="ECO:0007669"/>
    <property type="project" value="TreeGrafter"/>
</dbReference>
<gene>
    <name evidence="5" type="ORF">BL253_14470</name>
</gene>
<reference evidence="6" key="1">
    <citation type="submission" date="2016-10" db="EMBL/GenBank/DDBJ databases">
        <title>Frankia sp. NRRL B-16386 Genome sequencing.</title>
        <authorList>
            <person name="Ghodhbane-Gtari F."/>
            <person name="Swanson E."/>
            <person name="Gueddou A."/>
            <person name="Hezbri K."/>
            <person name="Ktari K."/>
            <person name="Nouioui I."/>
            <person name="Morris K."/>
            <person name="Simpson S."/>
            <person name="Abebe-Akele F."/>
            <person name="Thomas K."/>
            <person name="Gtari M."/>
            <person name="Tisa L.S."/>
        </authorList>
    </citation>
    <scope>NUCLEOTIDE SEQUENCE [LARGE SCALE GENOMIC DNA]</scope>
    <source>
        <strain evidence="6">NRRL B-16386</strain>
    </source>
</reference>
<organism evidence="5 6">
    <name type="scientific">Pseudofrankia asymbiotica</name>
    <dbReference type="NCBI Taxonomy" id="1834516"/>
    <lineage>
        <taxon>Bacteria</taxon>
        <taxon>Bacillati</taxon>
        <taxon>Actinomycetota</taxon>
        <taxon>Actinomycetes</taxon>
        <taxon>Frankiales</taxon>
        <taxon>Frankiaceae</taxon>
        <taxon>Pseudofrankia</taxon>
    </lineage>
</organism>
<dbReference type="GO" id="GO:0016491">
    <property type="term" value="F:oxidoreductase activity"/>
    <property type="evidence" value="ECO:0007669"/>
    <property type="project" value="InterPro"/>
</dbReference>
<evidence type="ECO:0000313" key="6">
    <source>
        <dbReference type="Proteomes" id="UP000188929"/>
    </source>
</evidence>
<evidence type="ECO:0000259" key="4">
    <source>
        <dbReference type="Pfam" id="PF01593"/>
    </source>
</evidence>
<dbReference type="Proteomes" id="UP000188929">
    <property type="component" value="Unassembled WGS sequence"/>
</dbReference>
<sequence length="584" mass="60938">MTAGLSTAAQPQPLAGLASDELPAHADVVVIGGGHNGLACAAYLARAGRSVVVLEARETAGGCASTVDAVGARVNVCNCDHTMIRASGIIEELDLASYGLRYLDVDPLVIGVGWGDEPVFVQWRSIERTVDGLARVDPAVAAAYRRYLEVAIPAARLVLAVQCGRPSTPSIVGTVVAKQRLRGSRVLLDWPRRSLVDVLTSFGLPPWVIASTHTVGPAVWGLGPDAPGSGLGALGLAIRHLVGVGRPVGGSGAVPAALEACARAHGGRVVTGARVSGVDIESGRARAVRLRDGRRITAGAVVNATDPHTLLVDWLAGVPAARGLRKRWVERPAADGYESKVDAVVTALPTPRAVLELPEDVLPAALRHVPTTVVSPTPERQIAAAAALRAGLVSDPPMFFLNTPSVLDETMRPAPAEDPVADMVEGHGTMAEPPAPGGPVVDMAGDSSAETGAHVLSLEVLWTPWALRGGWGDPALPWGWLERFASICGDGPGVLASVRDWRAMTPPDYEREFFLRRGYVPSFPDGVMAALLGRHRELSRYRTPIAGLYLTGGATFPGAGVWGASGRNAAATVLASAGRTRLPR</sequence>
<dbReference type="PANTHER" id="PTHR10668">
    <property type="entry name" value="PHYTOENE DEHYDROGENASE"/>
    <property type="match status" value="1"/>
</dbReference>
<dbReference type="OrthoDB" id="9774675at2"/>
<dbReference type="AlphaFoldDB" id="A0A1V2IAV2"/>
<dbReference type="RefSeq" id="WP_076817277.1">
    <property type="nucleotide sequence ID" value="NZ_MOMC01000027.1"/>
</dbReference>
<dbReference type="InterPro" id="IPR002937">
    <property type="entry name" value="Amino_oxidase"/>
</dbReference>
<feature type="domain" description="Amine oxidase" evidence="4">
    <location>
        <begin position="245"/>
        <end position="326"/>
    </location>
</feature>
<dbReference type="Gene3D" id="3.50.50.60">
    <property type="entry name" value="FAD/NAD(P)-binding domain"/>
    <property type="match status" value="2"/>
</dbReference>
<dbReference type="SUPFAM" id="SSF51905">
    <property type="entry name" value="FAD/NAD(P)-binding domain"/>
    <property type="match status" value="1"/>
</dbReference>
<dbReference type="PANTHER" id="PTHR10668:SF103">
    <property type="entry name" value="PYRIDINE NUCLEOTIDE-DISULFIDE OXIDOREDUCTASE DOMAIN-CONTAINING PROTEIN 2"/>
    <property type="match status" value="1"/>
</dbReference>
<dbReference type="PRINTS" id="PR00420">
    <property type="entry name" value="RNGMNOXGNASE"/>
</dbReference>
<dbReference type="EMBL" id="MOMC01000027">
    <property type="protein sequence ID" value="ONH30338.1"/>
    <property type="molecule type" value="Genomic_DNA"/>
</dbReference>
<dbReference type="Pfam" id="PF01593">
    <property type="entry name" value="Amino_oxidase"/>
    <property type="match status" value="1"/>
</dbReference>
<evidence type="ECO:0000256" key="1">
    <source>
        <dbReference type="ARBA" id="ARBA00037217"/>
    </source>
</evidence>
<keyword evidence="6" id="KW-1185">Reference proteome</keyword>
<dbReference type="STRING" id="1834516.BL253_14470"/>
<evidence type="ECO:0000256" key="3">
    <source>
        <dbReference type="ARBA" id="ARBA00040298"/>
    </source>
</evidence>
<comment type="caution">
    <text evidence="5">The sequence shown here is derived from an EMBL/GenBank/DDBJ whole genome shotgun (WGS) entry which is preliminary data.</text>
</comment>
<proteinExistence type="predicted"/>
<accession>A0A1V2IAV2</accession>
<comment type="subunit">
    <text evidence="2">Interacts with COX5B; this interaction may contribute to localize PYROXD2 to the inner face of the inner mitochondrial membrane.</text>
</comment>
<protein>
    <recommendedName>
        <fullName evidence="3">Pyridine nucleotide-disulfide oxidoreductase domain-containing protein 2</fullName>
    </recommendedName>
</protein>
<evidence type="ECO:0000313" key="5">
    <source>
        <dbReference type="EMBL" id="ONH30338.1"/>
    </source>
</evidence>
<dbReference type="InterPro" id="IPR036188">
    <property type="entry name" value="FAD/NAD-bd_sf"/>
</dbReference>
<comment type="function">
    <text evidence="1">Probable oxidoreductase that may play a role as regulator of mitochondrial function.</text>
</comment>